<keyword evidence="3" id="KW-1185">Reference proteome</keyword>
<feature type="region of interest" description="Disordered" evidence="1">
    <location>
        <begin position="22"/>
        <end position="49"/>
    </location>
</feature>
<comment type="caution">
    <text evidence="2">The sequence shown here is derived from an EMBL/GenBank/DDBJ whole genome shotgun (WGS) entry which is preliminary data.</text>
</comment>
<organism evidence="2 3">
    <name type="scientific">Hallella colorans</name>
    <dbReference type="NCBI Taxonomy" id="1703337"/>
    <lineage>
        <taxon>Bacteria</taxon>
        <taxon>Pseudomonadati</taxon>
        <taxon>Bacteroidota</taxon>
        <taxon>Bacteroidia</taxon>
        <taxon>Bacteroidales</taxon>
        <taxon>Prevotellaceae</taxon>
        <taxon>Hallella</taxon>
    </lineage>
</organism>
<name>A0A2U0TX90_9BACT</name>
<dbReference type="AlphaFoldDB" id="A0A2U0TX90"/>
<accession>A0A2U0TX90</accession>
<dbReference type="EMBL" id="QENY01000027">
    <property type="protein sequence ID" value="PVX48201.1"/>
    <property type="molecule type" value="Genomic_DNA"/>
</dbReference>
<gene>
    <name evidence="2" type="ORF">C7379_12722</name>
</gene>
<evidence type="ECO:0000256" key="1">
    <source>
        <dbReference type="SAM" id="MobiDB-lite"/>
    </source>
</evidence>
<evidence type="ECO:0000313" key="3">
    <source>
        <dbReference type="Proteomes" id="UP000245870"/>
    </source>
</evidence>
<protein>
    <submittedName>
        <fullName evidence="2">Uncharacterized protein</fullName>
    </submittedName>
</protein>
<sequence>MLDLIASALIMGVGLKAIVGGDTGRKRGRKNSNYKDAMGWSHDNHKKLF</sequence>
<proteinExistence type="predicted"/>
<dbReference type="Proteomes" id="UP000245870">
    <property type="component" value="Unassembled WGS sequence"/>
</dbReference>
<reference evidence="2 3" key="1">
    <citation type="submission" date="2018-05" db="EMBL/GenBank/DDBJ databases">
        <title>Genomic Encyclopedia of Type Strains, Phase IV (KMG-IV): sequencing the most valuable type-strain genomes for metagenomic binning, comparative biology and taxonomic classification.</title>
        <authorList>
            <person name="Goeker M."/>
        </authorList>
    </citation>
    <scope>NUCLEOTIDE SEQUENCE [LARGE SCALE GENOMIC DNA]</scope>
    <source>
        <strain evidence="2 3">DSM 100333</strain>
    </source>
</reference>
<evidence type="ECO:0000313" key="2">
    <source>
        <dbReference type="EMBL" id="PVX48201.1"/>
    </source>
</evidence>